<dbReference type="GO" id="GO:0030246">
    <property type="term" value="F:carbohydrate binding"/>
    <property type="evidence" value="ECO:0007669"/>
    <property type="project" value="InterPro"/>
</dbReference>
<dbReference type="RefSeq" id="WP_085284846.1">
    <property type="nucleotide sequence ID" value="NZ_FOBI01000007.1"/>
</dbReference>
<evidence type="ECO:0000256" key="7">
    <source>
        <dbReference type="PIRSR" id="PIRSR005096-2"/>
    </source>
</evidence>
<dbReference type="GO" id="GO:0006006">
    <property type="term" value="P:glucose metabolic process"/>
    <property type="evidence" value="ECO:0007669"/>
    <property type="project" value="TreeGrafter"/>
</dbReference>
<evidence type="ECO:0000313" key="9">
    <source>
        <dbReference type="EMBL" id="SEL21866.1"/>
    </source>
</evidence>
<name>A0A1H7NE55_9GAMM</name>
<evidence type="ECO:0000256" key="6">
    <source>
        <dbReference type="PIRSR" id="PIRSR005096-1"/>
    </source>
</evidence>
<evidence type="ECO:0000256" key="8">
    <source>
        <dbReference type="PIRSR" id="PIRSR005096-3"/>
    </source>
</evidence>
<dbReference type="CDD" id="cd09019">
    <property type="entry name" value="galactose_mutarotase_like"/>
    <property type="match status" value="1"/>
</dbReference>
<dbReference type="InterPro" id="IPR015443">
    <property type="entry name" value="Aldose_1-epimerase"/>
</dbReference>
<dbReference type="Gene3D" id="2.70.98.10">
    <property type="match status" value="1"/>
</dbReference>
<dbReference type="Proteomes" id="UP000199297">
    <property type="component" value="Unassembled WGS sequence"/>
</dbReference>
<dbReference type="UniPathway" id="UPA00242"/>
<evidence type="ECO:0000313" key="10">
    <source>
        <dbReference type="Proteomes" id="UP000199297"/>
    </source>
</evidence>
<reference evidence="10" key="1">
    <citation type="submission" date="2016-10" db="EMBL/GenBank/DDBJ databases">
        <authorList>
            <person name="Varghese N."/>
            <person name="Submissions S."/>
        </authorList>
    </citation>
    <scope>NUCLEOTIDE SEQUENCE [LARGE SCALE GENOMIC DNA]</scope>
    <source>
        <strain evidence="10">CGMCC 1.9127</strain>
    </source>
</reference>
<dbReference type="SUPFAM" id="SSF74650">
    <property type="entry name" value="Galactose mutarotase-like"/>
    <property type="match status" value="1"/>
</dbReference>
<dbReference type="Pfam" id="PF01263">
    <property type="entry name" value="Aldose_epim"/>
    <property type="match status" value="1"/>
</dbReference>
<dbReference type="OrthoDB" id="9779408at2"/>
<gene>
    <name evidence="9" type="ORF">SAMN05216262_107121</name>
</gene>
<dbReference type="STRING" id="641665.GCA_002104455_03342"/>
<dbReference type="PANTHER" id="PTHR10091">
    <property type="entry name" value="ALDOSE-1-EPIMERASE"/>
    <property type="match status" value="1"/>
</dbReference>
<dbReference type="AlphaFoldDB" id="A0A1H7NE55"/>
<dbReference type="InterPro" id="IPR047215">
    <property type="entry name" value="Galactose_mutarotase-like"/>
</dbReference>
<feature type="active site" description="Proton acceptor" evidence="6">
    <location>
        <position position="331"/>
    </location>
</feature>
<feature type="active site" description="Proton donor" evidence="6">
    <location>
        <position position="193"/>
    </location>
</feature>
<dbReference type="InterPro" id="IPR011013">
    <property type="entry name" value="Gal_mutarotase_sf_dom"/>
</dbReference>
<accession>A0A1H7NE55</accession>
<organism evidence="9 10">
    <name type="scientific">Colwellia chukchiensis</name>
    <dbReference type="NCBI Taxonomy" id="641665"/>
    <lineage>
        <taxon>Bacteria</taxon>
        <taxon>Pseudomonadati</taxon>
        <taxon>Pseudomonadota</taxon>
        <taxon>Gammaproteobacteria</taxon>
        <taxon>Alteromonadales</taxon>
        <taxon>Colwelliaceae</taxon>
        <taxon>Colwellia</taxon>
    </lineage>
</organism>
<evidence type="ECO:0000256" key="4">
    <source>
        <dbReference type="ARBA" id="ARBA00023277"/>
    </source>
</evidence>
<evidence type="ECO:0000256" key="3">
    <source>
        <dbReference type="ARBA" id="ARBA00023235"/>
    </source>
</evidence>
<dbReference type="EMBL" id="FOBI01000007">
    <property type="protein sequence ID" value="SEL21866.1"/>
    <property type="molecule type" value="Genomic_DNA"/>
</dbReference>
<evidence type="ECO:0000256" key="5">
    <source>
        <dbReference type="PIRNR" id="PIRNR005096"/>
    </source>
</evidence>
<feature type="binding site" evidence="8">
    <location>
        <begin position="193"/>
        <end position="195"/>
    </location>
    <ligand>
        <name>beta-D-galactose</name>
        <dbReference type="ChEBI" id="CHEBI:27667"/>
    </ligand>
</feature>
<keyword evidence="4 5" id="KW-0119">Carbohydrate metabolism</keyword>
<feature type="binding site" evidence="7">
    <location>
        <position position="265"/>
    </location>
    <ligand>
        <name>beta-D-galactose</name>
        <dbReference type="ChEBI" id="CHEBI:27667"/>
    </ligand>
</feature>
<dbReference type="EC" id="5.1.3.3" evidence="5"/>
<comment type="catalytic activity">
    <reaction evidence="5">
        <text>alpha-D-glucose = beta-D-glucose</text>
        <dbReference type="Rhea" id="RHEA:10264"/>
        <dbReference type="ChEBI" id="CHEBI:15903"/>
        <dbReference type="ChEBI" id="CHEBI:17925"/>
        <dbReference type="EC" id="5.1.3.3"/>
    </reaction>
</comment>
<dbReference type="GO" id="GO:0033499">
    <property type="term" value="P:galactose catabolic process via UDP-galactose, Leloir pathway"/>
    <property type="evidence" value="ECO:0007669"/>
    <property type="project" value="TreeGrafter"/>
</dbReference>
<dbReference type="NCBIfam" id="NF008277">
    <property type="entry name" value="PRK11055.1"/>
    <property type="match status" value="1"/>
</dbReference>
<dbReference type="InterPro" id="IPR014718">
    <property type="entry name" value="GH-type_carb-bd"/>
</dbReference>
<protein>
    <recommendedName>
        <fullName evidence="5">Aldose 1-epimerase</fullName>
        <ecNumber evidence="5">5.1.3.3</ecNumber>
    </recommendedName>
</protein>
<dbReference type="GO" id="GO:0004034">
    <property type="term" value="F:aldose 1-epimerase activity"/>
    <property type="evidence" value="ECO:0007669"/>
    <property type="project" value="UniProtKB-EC"/>
</dbReference>
<comment type="similarity">
    <text evidence="2 5">Belongs to the aldose epimerase family.</text>
</comment>
<evidence type="ECO:0000256" key="2">
    <source>
        <dbReference type="ARBA" id="ARBA00006206"/>
    </source>
</evidence>
<sequence>MYTHTQHNSLNISQRDFGTLQHGISQGQVAQLFTLTNNNGMQLKVSNYGAIIVGLETKDKHGVFGDIVLGFDDVNHYESDECYFGAVIGRFAGRIKQGQLSIGQQTHQLTINHGGHQLHGGFQALSKQLWQANSERSPEALSLILTHTSPHGDNGFPGNVKFTVKYTVFAHNELKVEYFAETDRDTAVNLTQHSYFNLAGHNSGNIYQQQVQLNAAHFLPVDSTIFPTGEIRAVANSAHDFRQLTPLGAHINSDDEQVRIAKGFDNYWLTTANAIAGESFTAQAFDANSGRRLTLYTDQTCLVLYTANYLDGSQVGKGGYGYQKHGAFCFEAQRLANTKLGANLNNTLLRPDTPFYSQSRYVFDTIAT</sequence>
<evidence type="ECO:0000256" key="1">
    <source>
        <dbReference type="ARBA" id="ARBA00005028"/>
    </source>
</evidence>
<keyword evidence="10" id="KW-1185">Reference proteome</keyword>
<dbReference type="GO" id="GO:0005737">
    <property type="term" value="C:cytoplasm"/>
    <property type="evidence" value="ECO:0007669"/>
    <property type="project" value="TreeGrafter"/>
</dbReference>
<dbReference type="PANTHER" id="PTHR10091:SF0">
    <property type="entry name" value="GALACTOSE MUTAROTASE"/>
    <property type="match status" value="1"/>
</dbReference>
<comment type="pathway">
    <text evidence="1 5">Carbohydrate metabolism; hexose metabolism.</text>
</comment>
<dbReference type="InterPro" id="IPR008183">
    <property type="entry name" value="Aldose_1/G6P_1-epimerase"/>
</dbReference>
<dbReference type="PIRSF" id="PIRSF005096">
    <property type="entry name" value="GALM"/>
    <property type="match status" value="1"/>
</dbReference>
<proteinExistence type="inferred from homology"/>
<keyword evidence="3 5" id="KW-0413">Isomerase</keyword>